<evidence type="ECO:0000313" key="2">
    <source>
        <dbReference type="Proteomes" id="UP000009097"/>
    </source>
</evidence>
<gene>
    <name evidence="1" type="ORF">FOXG_18604</name>
</gene>
<reference evidence="1" key="2">
    <citation type="journal article" date="2010" name="Nature">
        <title>Comparative genomics reveals mobile pathogenicity chromosomes in Fusarium.</title>
        <authorList>
            <person name="Ma L.J."/>
            <person name="van der Does H.C."/>
            <person name="Borkovich K.A."/>
            <person name="Coleman J.J."/>
            <person name="Daboussi M.J."/>
            <person name="Di Pietro A."/>
            <person name="Dufresne M."/>
            <person name="Freitag M."/>
            <person name="Grabherr M."/>
            <person name="Henrissat B."/>
            <person name="Houterman P.M."/>
            <person name="Kang S."/>
            <person name="Shim W.B."/>
            <person name="Woloshuk C."/>
            <person name="Xie X."/>
            <person name="Xu J.R."/>
            <person name="Antoniw J."/>
            <person name="Baker S.E."/>
            <person name="Bluhm B.H."/>
            <person name="Breakspear A."/>
            <person name="Brown D.W."/>
            <person name="Butchko R.A."/>
            <person name="Chapman S."/>
            <person name="Coulson R."/>
            <person name="Coutinho P.M."/>
            <person name="Danchin E.G."/>
            <person name="Diener A."/>
            <person name="Gale L.R."/>
            <person name="Gardiner D.M."/>
            <person name="Goff S."/>
            <person name="Hammond-Kosack K.E."/>
            <person name="Hilburn K."/>
            <person name="Hua-Van A."/>
            <person name="Jonkers W."/>
            <person name="Kazan K."/>
            <person name="Kodira C.D."/>
            <person name="Koehrsen M."/>
            <person name="Kumar L."/>
            <person name="Lee Y.H."/>
            <person name="Li L."/>
            <person name="Manners J.M."/>
            <person name="Miranda-Saavedra D."/>
            <person name="Mukherjee M."/>
            <person name="Park G."/>
            <person name="Park J."/>
            <person name="Park S.Y."/>
            <person name="Proctor R.H."/>
            <person name="Regev A."/>
            <person name="Ruiz-Roldan M.C."/>
            <person name="Sain D."/>
            <person name="Sakthikumar S."/>
            <person name="Sykes S."/>
            <person name="Schwartz D.C."/>
            <person name="Turgeon B.G."/>
            <person name="Wapinski I."/>
            <person name="Yoder O."/>
            <person name="Young S."/>
            <person name="Zeng Q."/>
            <person name="Zhou S."/>
            <person name="Galagan J."/>
            <person name="Cuomo C.A."/>
            <person name="Kistler H.C."/>
            <person name="Rep M."/>
        </authorList>
    </citation>
    <scope>NUCLEOTIDE SEQUENCE [LARGE SCALE GENOMIC DNA]</scope>
    <source>
        <strain evidence="1">4287</strain>
    </source>
</reference>
<dbReference type="EMBL" id="DS231698">
    <property type="protein sequence ID" value="KNA99873.1"/>
    <property type="molecule type" value="Genomic_DNA"/>
</dbReference>
<reference evidence="1" key="1">
    <citation type="submission" date="2007-04" db="EMBL/GenBank/DDBJ databases">
        <authorList>
            <consortium name="The Broad Institute Genome Sequencing Platform"/>
            <person name="Birren B."/>
            <person name="Lander E."/>
            <person name="Galagan J."/>
            <person name="Nusbaum C."/>
            <person name="Devon K."/>
            <person name="Ma L.-J."/>
            <person name="Jaffe D."/>
            <person name="Butler J."/>
            <person name="Alvarez P."/>
            <person name="Gnerre S."/>
            <person name="Grabherr M."/>
            <person name="Kleber M."/>
            <person name="Mauceli E."/>
            <person name="Brockman W."/>
            <person name="MacCallum I.A."/>
            <person name="Young S."/>
            <person name="LaButti K."/>
            <person name="DeCaprio D."/>
            <person name="Crawford M."/>
            <person name="Koehrsen M."/>
            <person name="Engels R."/>
            <person name="Montgomery P."/>
            <person name="Pearson M."/>
            <person name="Howarth C."/>
            <person name="Larson L."/>
            <person name="White J."/>
            <person name="O'Leary S."/>
            <person name="Kodira C."/>
            <person name="Zeng Q."/>
            <person name="Yandava C."/>
            <person name="Alvarado L."/>
            <person name="Kistler C."/>
            <person name="Shim W.-B."/>
            <person name="Kang S."/>
            <person name="Woloshuk C."/>
        </authorList>
    </citation>
    <scope>NUCLEOTIDE SEQUENCE</scope>
    <source>
        <strain evidence="1">4287</strain>
    </source>
</reference>
<accession>A0A0J9UKC3</accession>
<sequence>MAECHVKFLLQPLAACRPARVPLSQFQPSFKANLADRLDHCIVTKKKKKKAPREPRVYVPGISTRGKPTIAFNLCSPKDTQLKDNGILWGTNSGQYQHRATSYHPLVPALSPRLSRRRGWT</sequence>
<evidence type="ECO:0000313" key="1">
    <source>
        <dbReference type="EMBL" id="KNA99873.1"/>
    </source>
</evidence>
<organism evidence="1 2">
    <name type="scientific">Fusarium oxysporum f. sp. lycopersici (strain 4287 / CBS 123668 / FGSC 9935 / NRRL 34936)</name>
    <name type="common">Fusarium vascular wilt of tomato</name>
    <dbReference type="NCBI Taxonomy" id="426428"/>
    <lineage>
        <taxon>Eukaryota</taxon>
        <taxon>Fungi</taxon>
        <taxon>Dikarya</taxon>
        <taxon>Ascomycota</taxon>
        <taxon>Pezizomycotina</taxon>
        <taxon>Sordariomycetes</taxon>
        <taxon>Hypocreomycetidae</taxon>
        <taxon>Hypocreales</taxon>
        <taxon>Nectriaceae</taxon>
        <taxon>Fusarium</taxon>
        <taxon>Fusarium oxysporum species complex</taxon>
    </lineage>
</organism>
<dbReference type="VEuPathDB" id="FungiDB:FOXG_18604"/>
<dbReference type="RefSeq" id="XP_018237919.1">
    <property type="nucleotide sequence ID" value="XM_018398736.1"/>
</dbReference>
<protein>
    <submittedName>
        <fullName evidence="1">Uncharacterized protein</fullName>
    </submittedName>
</protein>
<name>A0A0J9UKC3_FUSO4</name>
<proteinExistence type="predicted"/>
<dbReference type="KEGG" id="fox:FOXG_18604"/>
<dbReference type="GeneID" id="28959310"/>
<dbReference type="AlphaFoldDB" id="A0A0J9UKC3"/>
<dbReference type="Proteomes" id="UP000009097">
    <property type="component" value="Unassembled WGS sequence"/>
</dbReference>